<evidence type="ECO:0000313" key="1">
    <source>
        <dbReference type="EMBL" id="NIJ53031.1"/>
    </source>
</evidence>
<accession>A0ABX0UPT1</accession>
<reference evidence="1 2" key="1">
    <citation type="submission" date="2020-03" db="EMBL/GenBank/DDBJ databases">
        <title>Genomic Encyclopedia of Type Strains, Phase IV (KMG-IV): sequencing the most valuable type-strain genomes for metagenomic binning, comparative biology and taxonomic classification.</title>
        <authorList>
            <person name="Goeker M."/>
        </authorList>
    </citation>
    <scope>NUCLEOTIDE SEQUENCE [LARGE SCALE GENOMIC DNA]</scope>
    <source>
        <strain evidence="1 2">DSM 102865</strain>
    </source>
</reference>
<proteinExistence type="predicted"/>
<organism evidence="1 2">
    <name type="scientific">Dyadobacter arcticus</name>
    <dbReference type="NCBI Taxonomy" id="1078754"/>
    <lineage>
        <taxon>Bacteria</taxon>
        <taxon>Pseudomonadati</taxon>
        <taxon>Bacteroidota</taxon>
        <taxon>Cytophagia</taxon>
        <taxon>Cytophagales</taxon>
        <taxon>Spirosomataceae</taxon>
        <taxon>Dyadobacter</taxon>
    </lineage>
</organism>
<keyword evidence="2" id="KW-1185">Reference proteome</keyword>
<dbReference type="Proteomes" id="UP001179181">
    <property type="component" value="Unassembled WGS sequence"/>
</dbReference>
<gene>
    <name evidence="1" type="ORF">FHS68_002201</name>
</gene>
<sequence length="33" mass="3579">MKKILAIGIITGVVVFFFLTSLTKQLEEPEAAA</sequence>
<protein>
    <submittedName>
        <fullName evidence="1">Uncharacterized protein</fullName>
    </submittedName>
</protein>
<comment type="caution">
    <text evidence="1">The sequence shown here is derived from an EMBL/GenBank/DDBJ whole genome shotgun (WGS) entry which is preliminary data.</text>
</comment>
<dbReference type="EMBL" id="JAASQJ010000002">
    <property type="protein sequence ID" value="NIJ53031.1"/>
    <property type="molecule type" value="Genomic_DNA"/>
</dbReference>
<evidence type="ECO:0000313" key="2">
    <source>
        <dbReference type="Proteomes" id="UP001179181"/>
    </source>
</evidence>
<name>A0ABX0UPT1_9BACT</name>